<accession>A0A8H6MGM1</accession>
<gene>
    <name evidence="1" type="ORF">DFP72DRAFT_838509</name>
</gene>
<keyword evidence="2" id="KW-1185">Reference proteome</keyword>
<proteinExistence type="predicted"/>
<dbReference type="Proteomes" id="UP000521943">
    <property type="component" value="Unassembled WGS sequence"/>
</dbReference>
<evidence type="ECO:0000313" key="2">
    <source>
        <dbReference type="Proteomes" id="UP000521943"/>
    </source>
</evidence>
<name>A0A8H6MGM1_9AGAR</name>
<evidence type="ECO:0000313" key="1">
    <source>
        <dbReference type="EMBL" id="KAF6765889.1"/>
    </source>
</evidence>
<reference evidence="1 2" key="1">
    <citation type="submission" date="2020-07" db="EMBL/GenBank/DDBJ databases">
        <title>Comparative genomics of pyrophilous fungi reveals a link between fire events and developmental genes.</title>
        <authorList>
            <consortium name="DOE Joint Genome Institute"/>
            <person name="Steindorff A.S."/>
            <person name="Carver A."/>
            <person name="Calhoun S."/>
            <person name="Stillman K."/>
            <person name="Liu H."/>
            <person name="Lipzen A."/>
            <person name="Pangilinan J."/>
            <person name="Labutti K."/>
            <person name="Bruns T.D."/>
            <person name="Grigoriev I.V."/>
        </authorList>
    </citation>
    <scope>NUCLEOTIDE SEQUENCE [LARGE SCALE GENOMIC DNA]</scope>
    <source>
        <strain evidence="1 2">CBS 144469</strain>
    </source>
</reference>
<organism evidence="1 2">
    <name type="scientific">Ephemerocybe angulata</name>
    <dbReference type="NCBI Taxonomy" id="980116"/>
    <lineage>
        <taxon>Eukaryota</taxon>
        <taxon>Fungi</taxon>
        <taxon>Dikarya</taxon>
        <taxon>Basidiomycota</taxon>
        <taxon>Agaricomycotina</taxon>
        <taxon>Agaricomycetes</taxon>
        <taxon>Agaricomycetidae</taxon>
        <taxon>Agaricales</taxon>
        <taxon>Agaricineae</taxon>
        <taxon>Psathyrellaceae</taxon>
        <taxon>Ephemerocybe</taxon>
    </lineage>
</organism>
<protein>
    <submittedName>
        <fullName evidence="1">Uncharacterized protein</fullName>
    </submittedName>
</protein>
<dbReference type="AlphaFoldDB" id="A0A8H6MGM1"/>
<sequence>MSLEKRRRRSGLERGLGVIFVWPSWHVRSGPALGRQSYQVGLSPHKYSGALCGGTSVALCPLLSSFSSVSWGKRVEFEELSDYRWRWSVGGTDIAWNGESGVASIEPGISISCTDGDGDQLVVLLRLARSERPLLLVLCCCISRFYSVTVWRASAFFCYVLTIVPFPWWDWSLVWQDLRHSTEHRCVCGSGGDECEGGDPMLYPMALTGGRRPEVGGSLAVAGKRAWGTLMAFFLRTLSGEGAIGEGKLKIGHENGSDAGRGLLRQSMLHLREL</sequence>
<dbReference type="EMBL" id="JACGCI010000001">
    <property type="protein sequence ID" value="KAF6765889.1"/>
    <property type="molecule type" value="Genomic_DNA"/>
</dbReference>
<comment type="caution">
    <text evidence="1">The sequence shown here is derived from an EMBL/GenBank/DDBJ whole genome shotgun (WGS) entry which is preliminary data.</text>
</comment>